<feature type="transmembrane region" description="Helical" evidence="2">
    <location>
        <begin position="17"/>
        <end position="37"/>
    </location>
</feature>
<dbReference type="Pfam" id="PF00892">
    <property type="entry name" value="EamA"/>
    <property type="match status" value="1"/>
</dbReference>
<feature type="non-terminal residue" evidence="4">
    <location>
        <position position="1"/>
    </location>
</feature>
<protein>
    <submittedName>
        <fullName evidence="4">EamA family transporter</fullName>
    </submittedName>
</protein>
<dbReference type="SUPFAM" id="SSF103481">
    <property type="entry name" value="Multidrug resistance efflux transporter EmrE"/>
    <property type="match status" value="1"/>
</dbReference>
<comment type="caution">
    <text evidence="4">The sequence shown here is derived from an EMBL/GenBank/DDBJ whole genome shotgun (WGS) entry which is preliminary data.</text>
</comment>
<gene>
    <name evidence="4" type="ORF">FHK98_02070</name>
</gene>
<dbReference type="EMBL" id="VDFG01000147">
    <property type="protein sequence ID" value="MBA4464700.1"/>
    <property type="molecule type" value="Genomic_DNA"/>
</dbReference>
<evidence type="ECO:0000256" key="2">
    <source>
        <dbReference type="SAM" id="Phobius"/>
    </source>
</evidence>
<evidence type="ECO:0000313" key="5">
    <source>
        <dbReference type="Proteomes" id="UP000538075"/>
    </source>
</evidence>
<evidence type="ECO:0000259" key="3">
    <source>
        <dbReference type="Pfam" id="PF00892"/>
    </source>
</evidence>
<evidence type="ECO:0000313" key="4">
    <source>
        <dbReference type="EMBL" id="MBA4464700.1"/>
    </source>
</evidence>
<evidence type="ECO:0000256" key="1">
    <source>
        <dbReference type="ARBA" id="ARBA00007362"/>
    </source>
</evidence>
<dbReference type="GO" id="GO:0016020">
    <property type="term" value="C:membrane"/>
    <property type="evidence" value="ECO:0007669"/>
    <property type="project" value="InterPro"/>
</dbReference>
<dbReference type="Gene3D" id="1.10.3730.20">
    <property type="match status" value="1"/>
</dbReference>
<reference evidence="4 5" key="1">
    <citation type="journal article" date="2020" name="J. Appl. Phycol.">
        <title>Morphological changes and genome evolution in Raphidiopsis raciborskii CS-506 after 23 years in culture.</title>
        <authorList>
            <person name="Willis A."/>
            <person name="Bent S.J."/>
            <person name="Jameson I.D."/>
        </authorList>
    </citation>
    <scope>NUCLEOTIDE SEQUENCE [LARGE SCALE GENOMIC DNA]</scope>
    <source>
        <strain evidence="4 5">CS-506_A</strain>
    </source>
</reference>
<dbReference type="InterPro" id="IPR037185">
    <property type="entry name" value="EmrE-like"/>
</dbReference>
<keyword evidence="2" id="KW-0812">Transmembrane</keyword>
<dbReference type="InterPro" id="IPR000620">
    <property type="entry name" value="EamA_dom"/>
</dbReference>
<comment type="similarity">
    <text evidence="1">Belongs to the EamA transporter family.</text>
</comment>
<feature type="domain" description="EamA" evidence="3">
    <location>
        <begin position="1"/>
        <end position="58"/>
    </location>
</feature>
<dbReference type="AlphaFoldDB" id="A0A838WKL2"/>
<organism evidence="4 5">
    <name type="scientific">Cylindrospermopsis raciborskii CS-506_A</name>
    <dbReference type="NCBI Taxonomy" id="2585140"/>
    <lineage>
        <taxon>Bacteria</taxon>
        <taxon>Bacillati</taxon>
        <taxon>Cyanobacteriota</taxon>
        <taxon>Cyanophyceae</taxon>
        <taxon>Nostocales</taxon>
        <taxon>Aphanizomenonaceae</taxon>
        <taxon>Cylindrospermopsis</taxon>
    </lineage>
</organism>
<accession>A0A838WKL2</accession>
<keyword evidence="2" id="KW-1133">Transmembrane helix</keyword>
<sequence length="75" mass="8227">IGQGLLIHNLKQFSSGFVTLLMLIEPLLTALFAWVIFGEKLSALNWIAFFLILTGIYIAKLSIGSVKLTEETSGD</sequence>
<name>A0A838WKL2_9CYAN</name>
<proteinExistence type="inferred from homology"/>
<dbReference type="Proteomes" id="UP000538075">
    <property type="component" value="Unassembled WGS sequence"/>
</dbReference>
<feature type="transmembrane region" description="Helical" evidence="2">
    <location>
        <begin position="43"/>
        <end position="63"/>
    </location>
</feature>
<keyword evidence="2" id="KW-0472">Membrane</keyword>